<proteinExistence type="predicted"/>
<dbReference type="Gene3D" id="2.130.10.10">
    <property type="entry name" value="YVTN repeat-like/Quinoprotein amine dehydrogenase"/>
    <property type="match status" value="2"/>
</dbReference>
<dbReference type="GO" id="GO:1905786">
    <property type="term" value="P:positive regulation of anaphase-promoting complex-dependent catabolic process"/>
    <property type="evidence" value="ECO:0007669"/>
    <property type="project" value="TreeGrafter"/>
</dbReference>
<dbReference type="PANTHER" id="PTHR19918">
    <property type="entry name" value="CELL DIVISION CYCLE 20 CDC20 FIZZY -RELATED"/>
    <property type="match status" value="1"/>
</dbReference>
<accession>A0AA40DB62</accession>
<feature type="compositionally biased region" description="Acidic residues" evidence="3">
    <location>
        <begin position="644"/>
        <end position="658"/>
    </location>
</feature>
<keyword evidence="2" id="KW-0677">Repeat</keyword>
<evidence type="ECO:0000313" key="5">
    <source>
        <dbReference type="Proteomes" id="UP001174997"/>
    </source>
</evidence>
<keyword evidence="5" id="KW-1185">Reference proteome</keyword>
<evidence type="ECO:0000256" key="3">
    <source>
        <dbReference type="SAM" id="MobiDB-lite"/>
    </source>
</evidence>
<dbReference type="GO" id="GO:0010997">
    <property type="term" value="F:anaphase-promoting complex binding"/>
    <property type="evidence" value="ECO:0007669"/>
    <property type="project" value="InterPro"/>
</dbReference>
<dbReference type="SUPFAM" id="SSF50978">
    <property type="entry name" value="WD40 repeat-like"/>
    <property type="match status" value="1"/>
</dbReference>
<dbReference type="InterPro" id="IPR033010">
    <property type="entry name" value="Cdc20/Fizzy"/>
</dbReference>
<organism evidence="4 5">
    <name type="scientific">Cercophora samala</name>
    <dbReference type="NCBI Taxonomy" id="330535"/>
    <lineage>
        <taxon>Eukaryota</taxon>
        <taxon>Fungi</taxon>
        <taxon>Dikarya</taxon>
        <taxon>Ascomycota</taxon>
        <taxon>Pezizomycotina</taxon>
        <taxon>Sordariomycetes</taxon>
        <taxon>Sordariomycetidae</taxon>
        <taxon>Sordariales</taxon>
        <taxon>Lasiosphaeriaceae</taxon>
        <taxon>Cercophora</taxon>
    </lineage>
</organism>
<dbReference type="Proteomes" id="UP001174997">
    <property type="component" value="Unassembled WGS sequence"/>
</dbReference>
<feature type="compositionally biased region" description="Basic and acidic residues" evidence="3">
    <location>
        <begin position="51"/>
        <end position="63"/>
    </location>
</feature>
<feature type="region of interest" description="Disordered" evidence="3">
    <location>
        <begin position="630"/>
        <end position="663"/>
    </location>
</feature>
<dbReference type="GO" id="GO:0031145">
    <property type="term" value="P:anaphase-promoting complex-dependent catabolic process"/>
    <property type="evidence" value="ECO:0007669"/>
    <property type="project" value="TreeGrafter"/>
</dbReference>
<dbReference type="AlphaFoldDB" id="A0AA40DB62"/>
<evidence type="ECO:0000256" key="1">
    <source>
        <dbReference type="ARBA" id="ARBA00022574"/>
    </source>
</evidence>
<evidence type="ECO:0000313" key="4">
    <source>
        <dbReference type="EMBL" id="KAK0670041.1"/>
    </source>
</evidence>
<protein>
    <submittedName>
        <fullName evidence="4">Meiotic fizzy-related protein</fullName>
    </submittedName>
</protein>
<dbReference type="GO" id="GO:0005680">
    <property type="term" value="C:anaphase-promoting complex"/>
    <property type="evidence" value="ECO:0007669"/>
    <property type="project" value="TreeGrafter"/>
</dbReference>
<dbReference type="Pfam" id="PF00400">
    <property type="entry name" value="WD40"/>
    <property type="match status" value="1"/>
</dbReference>
<feature type="compositionally biased region" description="Polar residues" evidence="3">
    <location>
        <begin position="162"/>
        <end position="174"/>
    </location>
</feature>
<reference evidence="4" key="1">
    <citation type="submission" date="2023-06" db="EMBL/GenBank/DDBJ databases">
        <title>Genome-scale phylogeny and comparative genomics of the fungal order Sordariales.</title>
        <authorList>
            <consortium name="Lawrence Berkeley National Laboratory"/>
            <person name="Hensen N."/>
            <person name="Bonometti L."/>
            <person name="Westerberg I."/>
            <person name="Brannstrom I.O."/>
            <person name="Guillou S."/>
            <person name="Cros-Aarteil S."/>
            <person name="Calhoun S."/>
            <person name="Haridas S."/>
            <person name="Kuo A."/>
            <person name="Mondo S."/>
            <person name="Pangilinan J."/>
            <person name="Riley R."/>
            <person name="Labutti K."/>
            <person name="Andreopoulos B."/>
            <person name="Lipzen A."/>
            <person name="Chen C."/>
            <person name="Yanf M."/>
            <person name="Daum C."/>
            <person name="Ng V."/>
            <person name="Clum A."/>
            <person name="Steindorff A."/>
            <person name="Ohm R."/>
            <person name="Martin F."/>
            <person name="Silar P."/>
            <person name="Natvig D."/>
            <person name="Lalanne C."/>
            <person name="Gautier V."/>
            <person name="Ament-Velasquez S.L."/>
            <person name="Kruys A."/>
            <person name="Hutchinson M.I."/>
            <person name="Powell A.J."/>
            <person name="Barry K."/>
            <person name="Miller A.N."/>
            <person name="Grigoriev I.V."/>
            <person name="Debuchy R."/>
            <person name="Gladieux P."/>
            <person name="Thoren M.H."/>
            <person name="Johannesson H."/>
        </authorList>
    </citation>
    <scope>NUCLEOTIDE SEQUENCE</scope>
    <source>
        <strain evidence="4">CBS 307.81</strain>
    </source>
</reference>
<sequence length="866" mass="95696">MGAIRNNNRGHATDRSKAMNRGVPYNHRSRRKRSASYPSNTRDSGYGSLDSCRESQDTPKEYVEPSPSPIEVLELPLKIKKTGRPFANLCMNYDGNSSEDEDQPKDDGGQTSTTGTSPETITRPPTRLHRNTVALPINYPRPRPALSTSLSFDTSPALPRRITNSSPGASSSWSRLPDRFIPARPRERETQTERYRTRKPANQLTRAEKLLRHKGAAEDAFCYPRRIPSAPIFGDLQNRGEPVHHDGIRYVPTPTVLGPRDLNGNHNSDRQISYGAVWGVGGLGLGNTAVNNGRGQLVTSSTNARHFQSNFPTLQPKPDEQREKYGARLAVALGLDRAEKVLRVSLPRQVDANALSSQGLTKWNGVQWVKDQPATAVVSSKPSKKRKLPFAPFKVLDAPSLRDDFYCSVLAFSYINNTLAIGLGDMVYGWSEHGGVQLLNGSARPSQYEYLDGPSHITSVAFSSTEGEAAILAVGRSSGMLSLMSLKDKPDRGERHGAGRKPRFELSLESPVSCLSWRPCLNKERAAKSMSPDDSYSLPHQTSWAHEDLLVGTDEGRVLLYAVEWPSAEEKELWGLDGRITLLLNIQVHSQQICGLAWCPKGNYFATGANDNLCCLFDYKELCDNMNNADDDSGLQDESAVETVEPDVSEQEPQSDETTESRDIHANQIRYIKSDGVKHKWRHGAAVKAIAFCPWQDGLVATGGGSNDKCIHFFHTKSGSALATISVSAQVTSLIWSTTRREIAATFGYASPEHPVRIAVFSWPDCRQVAAVPWPREHRALYAIPYPSGPEEERRTERGYLDELNPKRRYKMEGCIMVAASDNSVRFHEVWGRDDKVATMGGVGMLGGSDILEGLEGIDKEGDVIR</sequence>
<gene>
    <name evidence="4" type="ORF">QBC41DRAFT_98800</name>
</gene>
<evidence type="ECO:0000256" key="2">
    <source>
        <dbReference type="ARBA" id="ARBA00022737"/>
    </source>
</evidence>
<feature type="compositionally biased region" description="Polar residues" evidence="3">
    <location>
        <begin position="1"/>
        <end position="10"/>
    </location>
</feature>
<keyword evidence="1" id="KW-0853">WD repeat</keyword>
<dbReference type="InterPro" id="IPR001680">
    <property type="entry name" value="WD40_rpt"/>
</dbReference>
<name>A0AA40DB62_9PEZI</name>
<dbReference type="PANTHER" id="PTHR19918:SF5">
    <property type="entry name" value="MEIOSIS-SPECIFIC APC_C ACTIVATOR PROTEIN AMA1"/>
    <property type="match status" value="1"/>
</dbReference>
<feature type="region of interest" description="Disordered" evidence="3">
    <location>
        <begin position="90"/>
        <end position="177"/>
    </location>
</feature>
<dbReference type="InterPro" id="IPR015943">
    <property type="entry name" value="WD40/YVTN_repeat-like_dom_sf"/>
</dbReference>
<comment type="caution">
    <text evidence="4">The sequence shown here is derived from an EMBL/GenBank/DDBJ whole genome shotgun (WGS) entry which is preliminary data.</text>
</comment>
<dbReference type="InterPro" id="IPR036322">
    <property type="entry name" value="WD40_repeat_dom_sf"/>
</dbReference>
<dbReference type="EMBL" id="JAULSY010000036">
    <property type="protein sequence ID" value="KAK0670041.1"/>
    <property type="molecule type" value="Genomic_DNA"/>
</dbReference>
<dbReference type="GO" id="GO:1990757">
    <property type="term" value="F:ubiquitin ligase activator activity"/>
    <property type="evidence" value="ECO:0007669"/>
    <property type="project" value="TreeGrafter"/>
</dbReference>
<feature type="region of interest" description="Disordered" evidence="3">
    <location>
        <begin position="1"/>
        <end position="67"/>
    </location>
</feature>
<dbReference type="SMART" id="SM00320">
    <property type="entry name" value="WD40"/>
    <property type="match status" value="2"/>
</dbReference>
<feature type="compositionally biased region" description="Low complexity" evidence="3">
    <location>
        <begin position="109"/>
        <end position="122"/>
    </location>
</feature>